<dbReference type="GO" id="GO:0003755">
    <property type="term" value="F:peptidyl-prolyl cis-trans isomerase activity"/>
    <property type="evidence" value="ECO:0007669"/>
    <property type="project" value="UniProtKB-KW"/>
</dbReference>
<accession>A0A4D7B2K4</accession>
<feature type="compositionally biased region" description="Basic and acidic residues" evidence="2">
    <location>
        <begin position="1"/>
        <end position="11"/>
    </location>
</feature>
<dbReference type="Pfam" id="PF13616">
    <property type="entry name" value="Rotamase_3"/>
    <property type="match status" value="1"/>
</dbReference>
<feature type="compositionally biased region" description="Basic and acidic residues" evidence="2">
    <location>
        <begin position="22"/>
        <end position="31"/>
    </location>
</feature>
<name>A0A4D7B2K4_9FIRM</name>
<gene>
    <name evidence="5" type="ORF">EIO64_16655</name>
</gene>
<feature type="region of interest" description="Disordered" evidence="2">
    <location>
        <begin position="1"/>
        <end position="31"/>
    </location>
</feature>
<dbReference type="Proteomes" id="UP000298642">
    <property type="component" value="Chromosome"/>
</dbReference>
<dbReference type="KEGG" id="obj:EIO64_16655"/>
<evidence type="ECO:0000256" key="1">
    <source>
        <dbReference type="PROSITE-ProRule" id="PRU00278"/>
    </source>
</evidence>
<dbReference type="EMBL" id="CP034413">
    <property type="protein sequence ID" value="QCI60632.1"/>
    <property type="molecule type" value="Genomic_DNA"/>
</dbReference>
<dbReference type="PANTHER" id="PTHR47245:SF2">
    <property type="entry name" value="PEPTIDYL-PROLYL CIS-TRANS ISOMERASE HP_0175-RELATED"/>
    <property type="match status" value="1"/>
</dbReference>
<sequence length="525" mass="57904">MSASREKKTRQDLSGSGWNDPKTAREAKQRQKEHSTNLLYGTIGVVFLVIAIAAVIWKSNIIPKTATAATVNGEKYTAAEVNFYFENYYQNFVNGNYSILSMIGLDTGTSLKDQTISSSAVMFVTDATEGETWYDYFADKALEQLAGVQAMNAAAEAEGFTWNDEMQADLDDTMESLASAASTYGYTEKQYLGLIYGSTMTRSIYEEQTRRSLLATAYLQSYQDSLTYSTDELEAAYQEDRTAYDLVDCAYVRVNGAAADTDEEGNSIEVTDEMKAEAMAAAKTTADAIYAAYKAGTSLEDAAAEYESTATYASSDSFSYSSSVLGEWLYDDARQAGDSAVLEDSDSSNYYVVVFNGRSRNEYNTVNVRHILIQPEASELSEDDEGYEDDVAAKDAEAAQKAQDILDEWKAGDATEDSFAALANEYSQDPGSNTTGGLYEQVYQGQMVTEFNDWCFDPARQTGDTGIIHNESTGYHVMYFVGYDQPYWEIQVSADLVNDAVDTFYEEKTEGYTAEQSSFGMSFVG</sequence>
<dbReference type="InterPro" id="IPR027304">
    <property type="entry name" value="Trigger_fact/SurA_dom_sf"/>
</dbReference>
<reference evidence="6" key="1">
    <citation type="submission" date="2018-12" db="EMBL/GenBank/DDBJ databases">
        <title>Dusodibacter welbiota gen. nov., sp. nov., isolated from human faeces and emended description of the Oscillibacter genus.</title>
        <authorList>
            <person name="Le Roy T."/>
            <person name="Van der Smissen P."/>
            <person name="Delzenne N."/>
            <person name="Muccioli G."/>
            <person name="Collet J.F."/>
            <person name="Cani P.D."/>
        </authorList>
    </citation>
    <scope>NUCLEOTIDE SEQUENCE [LARGE SCALE GENOMIC DNA]</scope>
    <source>
        <strain evidence="6">J115</strain>
    </source>
</reference>
<dbReference type="Gene3D" id="3.10.50.40">
    <property type="match status" value="1"/>
</dbReference>
<keyword evidence="1" id="KW-0697">Rotamase</keyword>
<feature type="transmembrane region" description="Helical" evidence="3">
    <location>
        <begin position="38"/>
        <end position="57"/>
    </location>
</feature>
<keyword evidence="6" id="KW-1185">Reference proteome</keyword>
<organism evidence="5 6">
    <name type="scientific">Dysosmobacter welbionis</name>
    <dbReference type="NCBI Taxonomy" id="2093857"/>
    <lineage>
        <taxon>Bacteria</taxon>
        <taxon>Bacillati</taxon>
        <taxon>Bacillota</taxon>
        <taxon>Clostridia</taxon>
        <taxon>Eubacteriales</taxon>
        <taxon>Oscillospiraceae</taxon>
        <taxon>Dysosmobacter</taxon>
    </lineage>
</organism>
<dbReference type="PANTHER" id="PTHR47245">
    <property type="entry name" value="PEPTIDYLPROLYL ISOMERASE"/>
    <property type="match status" value="1"/>
</dbReference>
<dbReference type="InterPro" id="IPR050245">
    <property type="entry name" value="PrsA_foldase"/>
</dbReference>
<dbReference type="SUPFAM" id="SSF54534">
    <property type="entry name" value="FKBP-like"/>
    <property type="match status" value="1"/>
</dbReference>
<evidence type="ECO:0000256" key="2">
    <source>
        <dbReference type="SAM" id="MobiDB-lite"/>
    </source>
</evidence>
<keyword evidence="3" id="KW-1133">Transmembrane helix</keyword>
<dbReference type="RefSeq" id="WP_119310852.1">
    <property type="nucleotide sequence ID" value="NZ_CP034413.3"/>
</dbReference>
<keyword evidence="3" id="KW-0472">Membrane</keyword>
<keyword evidence="3" id="KW-0812">Transmembrane</keyword>
<dbReference type="EC" id="5.2.1.8" evidence="5"/>
<evidence type="ECO:0000259" key="4">
    <source>
        <dbReference type="PROSITE" id="PS50198"/>
    </source>
</evidence>
<protein>
    <submittedName>
        <fullName evidence="5">Peptidylprolyl isomerase</fullName>
        <ecNumber evidence="5">5.2.1.8</ecNumber>
    </submittedName>
</protein>
<keyword evidence="1 5" id="KW-0413">Isomerase</keyword>
<dbReference type="InterPro" id="IPR000297">
    <property type="entry name" value="PPIase_PpiC"/>
</dbReference>
<dbReference type="AlphaFoldDB" id="A0A4D7B2K4"/>
<proteinExistence type="predicted"/>
<dbReference type="PROSITE" id="PS50198">
    <property type="entry name" value="PPIC_PPIASE_2"/>
    <property type="match status" value="1"/>
</dbReference>
<dbReference type="InterPro" id="IPR046357">
    <property type="entry name" value="PPIase_dom_sf"/>
</dbReference>
<evidence type="ECO:0000256" key="3">
    <source>
        <dbReference type="SAM" id="Phobius"/>
    </source>
</evidence>
<evidence type="ECO:0000313" key="6">
    <source>
        <dbReference type="Proteomes" id="UP000298642"/>
    </source>
</evidence>
<evidence type="ECO:0000313" key="5">
    <source>
        <dbReference type="EMBL" id="QCI60632.1"/>
    </source>
</evidence>
<dbReference type="SUPFAM" id="SSF109998">
    <property type="entry name" value="Triger factor/SurA peptide-binding domain-like"/>
    <property type="match status" value="1"/>
</dbReference>
<feature type="domain" description="PpiC" evidence="4">
    <location>
        <begin position="363"/>
        <end position="482"/>
    </location>
</feature>